<accession>R7QUH1</accession>
<evidence type="ECO:0000313" key="2">
    <source>
        <dbReference type="EMBL" id="CDF41333.1"/>
    </source>
</evidence>
<keyword evidence="3" id="KW-1185">Reference proteome</keyword>
<feature type="compositionally biased region" description="Polar residues" evidence="1">
    <location>
        <begin position="1"/>
        <end position="18"/>
    </location>
</feature>
<proteinExistence type="predicted"/>
<evidence type="ECO:0000313" key="3">
    <source>
        <dbReference type="Proteomes" id="UP000012073"/>
    </source>
</evidence>
<dbReference type="Gramene" id="CDF41333">
    <property type="protein sequence ID" value="CDF41333"/>
    <property type="gene ID" value="CHC_T00007848001"/>
</dbReference>
<name>R7QUH1_CHOCR</name>
<dbReference type="EMBL" id="HG002355">
    <property type="protein sequence ID" value="CDF41333.1"/>
    <property type="molecule type" value="Genomic_DNA"/>
</dbReference>
<evidence type="ECO:0000256" key="1">
    <source>
        <dbReference type="SAM" id="MobiDB-lite"/>
    </source>
</evidence>
<reference evidence="3" key="1">
    <citation type="journal article" date="2013" name="Proc. Natl. Acad. Sci. U.S.A.">
        <title>Genome structure and metabolic features in the red seaweed Chondrus crispus shed light on evolution of the Archaeplastida.</title>
        <authorList>
            <person name="Collen J."/>
            <person name="Porcel B."/>
            <person name="Carre W."/>
            <person name="Ball S.G."/>
            <person name="Chaparro C."/>
            <person name="Tonon T."/>
            <person name="Barbeyron T."/>
            <person name="Michel G."/>
            <person name="Noel B."/>
            <person name="Valentin K."/>
            <person name="Elias M."/>
            <person name="Artiguenave F."/>
            <person name="Arun A."/>
            <person name="Aury J.M."/>
            <person name="Barbosa-Neto J.F."/>
            <person name="Bothwell J.H."/>
            <person name="Bouget F.Y."/>
            <person name="Brillet L."/>
            <person name="Cabello-Hurtado F."/>
            <person name="Capella-Gutierrez S."/>
            <person name="Charrier B."/>
            <person name="Cladiere L."/>
            <person name="Cock J.M."/>
            <person name="Coelho S.M."/>
            <person name="Colleoni C."/>
            <person name="Czjzek M."/>
            <person name="Da Silva C."/>
            <person name="Delage L."/>
            <person name="Denoeud F."/>
            <person name="Deschamps P."/>
            <person name="Dittami S.M."/>
            <person name="Gabaldon T."/>
            <person name="Gachon C.M."/>
            <person name="Groisillier A."/>
            <person name="Herve C."/>
            <person name="Jabbari K."/>
            <person name="Katinka M."/>
            <person name="Kloareg B."/>
            <person name="Kowalczyk N."/>
            <person name="Labadie K."/>
            <person name="Leblanc C."/>
            <person name="Lopez P.J."/>
            <person name="McLachlan D.H."/>
            <person name="Meslet-Cladiere L."/>
            <person name="Moustafa A."/>
            <person name="Nehr Z."/>
            <person name="Nyvall Collen P."/>
            <person name="Panaud O."/>
            <person name="Partensky F."/>
            <person name="Poulain J."/>
            <person name="Rensing S.A."/>
            <person name="Rousvoal S."/>
            <person name="Samson G."/>
            <person name="Symeonidi A."/>
            <person name="Weissenbach J."/>
            <person name="Zambounis A."/>
            <person name="Wincker P."/>
            <person name="Boyen C."/>
        </authorList>
    </citation>
    <scope>NUCLEOTIDE SEQUENCE [LARGE SCALE GENOMIC DNA]</scope>
    <source>
        <strain evidence="3">cv. Stackhouse</strain>
    </source>
</reference>
<feature type="region of interest" description="Disordered" evidence="1">
    <location>
        <begin position="1"/>
        <end position="24"/>
    </location>
</feature>
<sequence>MENNSPSDASCFTRSRGASPSGIAGLTPFFSDLQGILPLS</sequence>
<dbReference type="Proteomes" id="UP000012073">
    <property type="component" value="Unassembled WGS sequence"/>
</dbReference>
<organism evidence="2 3">
    <name type="scientific">Chondrus crispus</name>
    <name type="common">Carrageen Irish moss</name>
    <name type="synonym">Polymorpha crispa</name>
    <dbReference type="NCBI Taxonomy" id="2769"/>
    <lineage>
        <taxon>Eukaryota</taxon>
        <taxon>Rhodophyta</taxon>
        <taxon>Florideophyceae</taxon>
        <taxon>Rhodymeniophycidae</taxon>
        <taxon>Gigartinales</taxon>
        <taxon>Gigartinaceae</taxon>
        <taxon>Chondrus</taxon>
    </lineage>
</organism>
<dbReference type="GeneID" id="17319343"/>
<dbReference type="AlphaFoldDB" id="R7QUH1"/>
<gene>
    <name evidence="2" type="ORF">CHC_T00007848001</name>
</gene>
<dbReference type="RefSeq" id="XP_005711627.1">
    <property type="nucleotide sequence ID" value="XM_005711570.1"/>
</dbReference>
<protein>
    <submittedName>
        <fullName evidence="2">Uncharacterized protein</fullName>
    </submittedName>
</protein>
<dbReference type="KEGG" id="ccp:CHC_T00007848001"/>